<dbReference type="KEGG" id="cdiv:CPM_1264"/>
<dbReference type="AlphaFoldDB" id="A0A1R4A7W4"/>
<dbReference type="STRING" id="1673428.CPM_1264"/>
<sequence length="43" mass="5415">MQKRYIMNDQVANNYSTWYIYFEIDEYNIVFNEMQIERAIEVE</sequence>
<protein>
    <submittedName>
        <fullName evidence="1">Uncharacterized protein</fullName>
    </submittedName>
</protein>
<evidence type="ECO:0000313" key="1">
    <source>
        <dbReference type="EMBL" id="SJK85065.1"/>
    </source>
</evidence>
<dbReference type="EMBL" id="LT719092">
    <property type="protein sequence ID" value="SJK85065.1"/>
    <property type="molecule type" value="Genomic_DNA"/>
</dbReference>
<accession>A0A1R4A7W4</accession>
<reference evidence="2" key="1">
    <citation type="submission" date="2016-06" db="EMBL/GenBank/DDBJ databases">
        <authorList>
            <person name="Toshchakov V.S."/>
        </authorList>
    </citation>
    <scope>NUCLEOTIDE SEQUENCE [LARGE SCALE GENOMIC DNA]</scope>
    <source>
        <strain>PM4 (JCM 30641</strain>
        <strain evidence="2">\VKM B-2940)</strain>
    </source>
</reference>
<organism evidence="1 2">
    <name type="scientific">Cuniculiplasma divulgatum</name>
    <dbReference type="NCBI Taxonomy" id="1673428"/>
    <lineage>
        <taxon>Archaea</taxon>
        <taxon>Methanobacteriati</taxon>
        <taxon>Thermoplasmatota</taxon>
        <taxon>Thermoplasmata</taxon>
        <taxon>Thermoplasmatales</taxon>
        <taxon>Cuniculiplasmataceae</taxon>
        <taxon>Cuniculiplasma</taxon>
    </lineage>
</organism>
<dbReference type="Proteomes" id="UP000187822">
    <property type="component" value="Chromosome I"/>
</dbReference>
<keyword evidence="2" id="KW-1185">Reference proteome</keyword>
<gene>
    <name evidence="1" type="ORF">CPM_1264</name>
</gene>
<name>A0A1R4A7W4_9ARCH</name>
<evidence type="ECO:0000313" key="2">
    <source>
        <dbReference type="Proteomes" id="UP000187822"/>
    </source>
</evidence>
<proteinExistence type="predicted"/>